<evidence type="ECO:0000256" key="1">
    <source>
        <dbReference type="SAM" id="Phobius"/>
    </source>
</evidence>
<gene>
    <name evidence="2" type="ORF">BET10_14665</name>
</gene>
<keyword evidence="1" id="KW-1133">Transmembrane helix</keyword>
<reference evidence="2 3" key="1">
    <citation type="submission" date="2016-09" db="EMBL/GenBank/DDBJ databases">
        <title>Pseudoalteromonas amylolytica sp. nov., isolated from the surface seawater.</title>
        <authorList>
            <person name="Wu Y.-H."/>
            <person name="Cheng H."/>
            <person name="Jin X.-B."/>
            <person name="Wang C.-S."/>
            <person name="Xu X.-W."/>
        </authorList>
    </citation>
    <scope>NUCLEOTIDE SEQUENCE [LARGE SCALE GENOMIC DNA]</scope>
    <source>
        <strain evidence="2 3">JW1</strain>
    </source>
</reference>
<dbReference type="AlphaFoldDB" id="A0A1S1MTG5"/>
<dbReference type="InterPro" id="IPR001036">
    <property type="entry name" value="Acrflvin-R"/>
</dbReference>
<organism evidence="2 3">
    <name type="scientific">Pseudoalteromonas amylolytica</name>
    <dbReference type="NCBI Taxonomy" id="1859457"/>
    <lineage>
        <taxon>Bacteria</taxon>
        <taxon>Pseudomonadati</taxon>
        <taxon>Pseudomonadota</taxon>
        <taxon>Gammaproteobacteria</taxon>
        <taxon>Alteromonadales</taxon>
        <taxon>Pseudoalteromonadaceae</taxon>
        <taxon>Pseudoalteromonas</taxon>
    </lineage>
</organism>
<dbReference type="STRING" id="1859457.BET10_14665"/>
<dbReference type="Proteomes" id="UP000179786">
    <property type="component" value="Unassembled WGS sequence"/>
</dbReference>
<comment type="caution">
    <text evidence="2">The sequence shown here is derived from an EMBL/GenBank/DDBJ whole genome shotgun (WGS) entry which is preliminary data.</text>
</comment>
<dbReference type="Gene3D" id="3.30.70.1440">
    <property type="entry name" value="Multidrug efflux transporter AcrB pore domain"/>
    <property type="match status" value="1"/>
</dbReference>
<keyword evidence="3" id="KW-1185">Reference proteome</keyword>
<feature type="transmembrane region" description="Helical" evidence="1">
    <location>
        <begin position="871"/>
        <end position="893"/>
    </location>
</feature>
<proteinExistence type="predicted"/>
<dbReference type="Pfam" id="PF00873">
    <property type="entry name" value="ACR_tran"/>
    <property type="match status" value="1"/>
</dbReference>
<dbReference type="GO" id="GO:0005886">
    <property type="term" value="C:plasma membrane"/>
    <property type="evidence" value="ECO:0007669"/>
    <property type="project" value="TreeGrafter"/>
</dbReference>
<dbReference type="RefSeq" id="WP_070985987.1">
    <property type="nucleotide sequence ID" value="NZ_MKJU01000027.1"/>
</dbReference>
<dbReference type="Gene3D" id="3.30.70.1320">
    <property type="entry name" value="Multidrug efflux transporter AcrB pore domain like"/>
    <property type="match status" value="1"/>
</dbReference>
<feature type="transmembrane region" description="Helical" evidence="1">
    <location>
        <begin position="378"/>
        <end position="395"/>
    </location>
</feature>
<feature type="transmembrane region" description="Helical" evidence="1">
    <location>
        <begin position="355"/>
        <end position="372"/>
    </location>
</feature>
<dbReference type="GO" id="GO:0042910">
    <property type="term" value="F:xenobiotic transmembrane transporter activity"/>
    <property type="evidence" value="ECO:0007669"/>
    <property type="project" value="TreeGrafter"/>
</dbReference>
<evidence type="ECO:0000313" key="3">
    <source>
        <dbReference type="Proteomes" id="UP000179786"/>
    </source>
</evidence>
<keyword evidence="1" id="KW-0812">Transmembrane</keyword>
<sequence length="1012" mass="109975">MKNRLPWYLNTRLALSMVLLLCVTGIAGWHFASKQEDPHFAYRNGFIVVSSPGASVQQLTDSIVKPIERALSSIDEISRLNVRVKLGSATVDVELQEDEYQTDALWQRIKERLAELQSTIHNAQIDIVDRAQDTQGILLSIDSGGGLISDRQLALKVREQLLAISAVRNVTLVGDPGLQLAVDFPKSKLLSTGVSPLDLAERLQQANSQHLYAALSGNMTGMGLGAVDRLSDVHYLSQKQILTPSGAYVPLSSIADIHYRTNPLADELFWKNGKQVLGLAITLVPNAVDVELVGEEIKSLIAQINARYTQAPVSIELFQPEFSVKRIEGLMQSLLLSVTGVVLVLLCLMSVRSALIVALSIPAAVLSVIAVFTSFDGVIHQMTIAGLVLSLGLMVDNGIIVTERITHFLEQGQSKFDSTIKAVTELKGPLACATLTTVAAFVPMLLAKGSVADFIATIPLLVILCIIASYLISLTLIPVLFQLLNLEIAWLRRAQQASKDRLETIGSGIAYASLNAPRRTLLYCAVAIAVLINVKSQPGEFFPKTNRNQAYVDIQLPIGSHIANTTNIGRAVEQYLNERDDITKTWMFAGFSGPRFYYNLVQQPSEAHVARVVFETHKGVSVKALVSELNQVLKTKFEALVIHARELGQGPPIESPVELRILGDDRIQSMRAAEVILERLRTHKALTNLSRGYTYGSTQLNIQFDESLLIQQGLLESQVSQYIAWRSSGLVATKLHFLHEPIDLVIYDSQASQSSTDLLNTPIINTAGNVVPLAALASQNMRGAPSFSQRMNGSPVLTIKSDVASGVDEEQLLETLQPELLAIAAHYGVRLEFGGELEEAHNAHQALVTTLPAGIALLLLALIVQFNSLRWMSVVVLSIPFGILGAPVMLALVGIPFGFMSILGVLALTGIVVNSTILLIDATLQNLAQDMSEKRAIQLAVQSRIRPVIVTTLTTIIGMVPLTFSGSPLWPPLAWAVIGGLVSSTLVILFVMPIVIHGCIPKRALQHAECNV</sequence>
<feature type="transmembrane region" description="Helical" evidence="1">
    <location>
        <begin position="973"/>
        <end position="996"/>
    </location>
</feature>
<dbReference type="SUPFAM" id="SSF82866">
    <property type="entry name" value="Multidrug efflux transporter AcrB transmembrane domain"/>
    <property type="match status" value="2"/>
</dbReference>
<accession>A0A1S1MTG5</accession>
<dbReference type="PRINTS" id="PR00702">
    <property type="entry name" value="ACRIFLAVINRP"/>
</dbReference>
<dbReference type="Gene3D" id="1.20.1640.10">
    <property type="entry name" value="Multidrug efflux transporter AcrB transmembrane domain"/>
    <property type="match status" value="2"/>
</dbReference>
<evidence type="ECO:0000313" key="2">
    <source>
        <dbReference type="EMBL" id="OHU90018.1"/>
    </source>
</evidence>
<keyword evidence="1" id="KW-0472">Membrane</keyword>
<feature type="transmembrane region" description="Helical" evidence="1">
    <location>
        <begin position="329"/>
        <end position="348"/>
    </location>
</feature>
<name>A0A1S1MTG5_9GAMM</name>
<protein>
    <recommendedName>
        <fullName evidence="4">Acriflavin resistance protein</fullName>
    </recommendedName>
</protein>
<dbReference type="PANTHER" id="PTHR32063">
    <property type="match status" value="1"/>
</dbReference>
<evidence type="ECO:0008006" key="4">
    <source>
        <dbReference type="Google" id="ProtNLM"/>
    </source>
</evidence>
<feature type="transmembrane region" description="Helical" evidence="1">
    <location>
        <begin position="846"/>
        <end position="864"/>
    </location>
</feature>
<dbReference type="SUPFAM" id="SSF82714">
    <property type="entry name" value="Multidrug efflux transporter AcrB TolC docking domain, DN and DC subdomains"/>
    <property type="match status" value="2"/>
</dbReference>
<dbReference type="EMBL" id="MKJU01000027">
    <property type="protein sequence ID" value="OHU90018.1"/>
    <property type="molecule type" value="Genomic_DNA"/>
</dbReference>
<dbReference type="Gene3D" id="3.30.2090.10">
    <property type="entry name" value="Multidrug efflux transporter AcrB TolC docking domain, DN and DC subdomains"/>
    <property type="match status" value="2"/>
</dbReference>
<dbReference type="PANTHER" id="PTHR32063:SF18">
    <property type="entry name" value="CATION EFFLUX SYSTEM PROTEIN"/>
    <property type="match status" value="1"/>
</dbReference>
<dbReference type="Gene3D" id="3.30.70.1430">
    <property type="entry name" value="Multidrug efflux transporter AcrB pore domain"/>
    <property type="match status" value="2"/>
</dbReference>
<dbReference type="SUPFAM" id="SSF82693">
    <property type="entry name" value="Multidrug efflux transporter AcrB pore domain, PN1, PN2, PC1 and PC2 subdomains"/>
    <property type="match status" value="2"/>
</dbReference>
<feature type="transmembrane region" description="Helical" evidence="1">
    <location>
        <begin position="945"/>
        <end position="967"/>
    </location>
</feature>
<dbReference type="InterPro" id="IPR027463">
    <property type="entry name" value="AcrB_DN_DC_subdom"/>
</dbReference>
<feature type="transmembrane region" description="Helical" evidence="1">
    <location>
        <begin position="458"/>
        <end position="484"/>
    </location>
</feature>
<feature type="transmembrane region" description="Helical" evidence="1">
    <location>
        <begin position="899"/>
        <end position="924"/>
    </location>
</feature>